<evidence type="ECO:0000313" key="3">
    <source>
        <dbReference type="EnsemblMetazoa" id="ADAC002725-PA"/>
    </source>
</evidence>
<dbReference type="VEuPathDB" id="VectorBase:ADAC002725"/>
<evidence type="ECO:0000313" key="2">
    <source>
        <dbReference type="EMBL" id="ETN65520.1"/>
    </source>
</evidence>
<dbReference type="EnsemblMetazoa" id="ADAC002725-RA">
    <property type="protein sequence ID" value="ADAC002725-PA"/>
    <property type="gene ID" value="ADAC002725"/>
</dbReference>
<dbReference type="eggNOG" id="KOG2651">
    <property type="taxonomic scope" value="Eukaryota"/>
</dbReference>
<evidence type="ECO:0000313" key="4">
    <source>
        <dbReference type="Proteomes" id="UP000000673"/>
    </source>
</evidence>
<evidence type="ECO:0000259" key="1">
    <source>
        <dbReference type="Pfam" id="PF13679"/>
    </source>
</evidence>
<dbReference type="InterPro" id="IPR025714">
    <property type="entry name" value="Methyltranfer_dom"/>
</dbReference>
<dbReference type="InterPro" id="IPR029063">
    <property type="entry name" value="SAM-dependent_MTases_sf"/>
</dbReference>
<dbReference type="EMBL" id="ADMH02000632">
    <property type="protein sequence ID" value="ETN65520.1"/>
    <property type="molecule type" value="Genomic_DNA"/>
</dbReference>
<gene>
    <name evidence="2" type="ORF">AND_002725</name>
</gene>
<dbReference type="Proteomes" id="UP000000673">
    <property type="component" value="Unassembled WGS sequence"/>
</dbReference>
<dbReference type="Pfam" id="PF13679">
    <property type="entry name" value="Methyltransf_32"/>
    <property type="match status" value="1"/>
</dbReference>
<dbReference type="AlphaFoldDB" id="W5JRI1"/>
<reference evidence="3" key="4">
    <citation type="submission" date="2015-06" db="UniProtKB">
        <authorList>
            <consortium name="EnsemblMetazoa"/>
        </authorList>
    </citation>
    <scope>IDENTIFICATION</scope>
</reference>
<reference evidence="2" key="3">
    <citation type="journal article" date="2013" name="Nucleic Acids Res.">
        <title>The genome of Anopheles darlingi, the main neotropical malaria vector.</title>
        <authorList>
            <person name="Marinotti O."/>
            <person name="Cerqueira G.C."/>
            <person name="de Almeida L.G."/>
            <person name="Ferro M.I."/>
            <person name="Loreto E.L."/>
            <person name="Zaha A."/>
            <person name="Teixeira S.M."/>
            <person name="Wespiser A.R."/>
            <person name="Almeida E Silva A."/>
            <person name="Schlindwein A.D."/>
            <person name="Pacheco A.C."/>
            <person name="Silva A.L."/>
            <person name="Graveley B.R."/>
            <person name="Walenz B.P."/>
            <person name="Lima Bde A."/>
            <person name="Ribeiro C.A."/>
            <person name="Nunes-Silva C.G."/>
            <person name="de Carvalho C.R."/>
            <person name="Soares C.M."/>
            <person name="de Menezes C.B."/>
            <person name="Matiolli C."/>
            <person name="Caffrey D."/>
            <person name="Araujo D.A."/>
            <person name="de Oliveira D.M."/>
            <person name="Golenbock D."/>
            <person name="Grisard E.C."/>
            <person name="Fantinatti-Garboggini F."/>
            <person name="de Carvalho F.M."/>
            <person name="Barcellos F.G."/>
            <person name="Prosdocimi F."/>
            <person name="May G."/>
            <person name="Azevedo Junior G.M."/>
            <person name="Guimaraes G.M."/>
            <person name="Goldman G.H."/>
            <person name="Padilha I.Q."/>
            <person name="Batista Jda S."/>
            <person name="Ferro J.A."/>
            <person name="Ribeiro J.M."/>
            <person name="Fietto J.L."/>
            <person name="Dabbas K.M."/>
            <person name="Cerdeira L."/>
            <person name="Agnez-Lima L.F."/>
            <person name="Brocchi M."/>
            <person name="de Carvalho M.O."/>
            <person name="Teixeira Mde M."/>
            <person name="Diniz Maia Mde M."/>
            <person name="Goldman M.H."/>
            <person name="Cruz Schneider M.P."/>
            <person name="Felipe M.S."/>
            <person name="Hungria M."/>
            <person name="Nicolas M.F."/>
            <person name="Pereira M."/>
            <person name="Montes M.A."/>
            <person name="Cantao M.E."/>
            <person name="Vincentz M."/>
            <person name="Rafael M.S."/>
            <person name="Silverman N."/>
            <person name="Stoco P.H."/>
            <person name="Souza R.C."/>
            <person name="Vicentini R."/>
            <person name="Gazzinelli R.T."/>
            <person name="Neves Rde O."/>
            <person name="Silva R."/>
            <person name="Astolfi-Filho S."/>
            <person name="Maciel T.E."/>
            <person name="Urmenyi T.P."/>
            <person name="Tadei W.P."/>
            <person name="Camargo E.P."/>
            <person name="de Vasconcelos A.T."/>
        </authorList>
    </citation>
    <scope>NUCLEOTIDE SEQUENCE</scope>
</reference>
<dbReference type="PANTHER" id="PTHR12496:SF0">
    <property type="entry name" value="METHYLTRANSFERASE DOMAIN-CONTAINING PROTEIN"/>
    <property type="match status" value="1"/>
</dbReference>
<protein>
    <recommendedName>
        <fullName evidence="1">Methyltransferase domain-containing protein</fullName>
    </recommendedName>
</protein>
<dbReference type="OMA" id="HIMPCCY"/>
<dbReference type="InterPro" id="IPR052220">
    <property type="entry name" value="METTL25"/>
</dbReference>
<sequence>MENRFSGHFSDPFDYRAYFVRATQFLQKYKWIFCFNNTQFIRKGVLDILPRDWIHDLNSATPDEFNRLPLGYVSDSWSASFRDFLLERNNLFVEYDRHEGAGVPKNAPKGIGIKKFYEIDCFESFIGTRSGMRSDVFIEYGSGLGYLSQHLHERHGQKKVLGVEGNPQRVETSLRRQSVLYPSSKEAVRYLAHLIGEESIFYLQDMLAKYFPSESSPTATIVGLHACADLSVTAMRHFLLCPTVQELIIMPCCYHKMMLEPDGQTFVNVPLSEELAAALDFVKGDFISRSFLRLASQQTAARWKTLTVEDHQHHGQVMFHRGLVDAILNDGESVKVGKVKLIPNALARDDLLKQFILQKESNGSLEEAEWTDAHRQKLKVLLSKYPDGDRLSEYIECLQTCVQIICENLINLDRMCYLESMCARNGLRIRRKLQTMK</sequence>
<organism evidence="2">
    <name type="scientific">Anopheles darlingi</name>
    <name type="common">Mosquito</name>
    <dbReference type="NCBI Taxonomy" id="43151"/>
    <lineage>
        <taxon>Eukaryota</taxon>
        <taxon>Metazoa</taxon>
        <taxon>Ecdysozoa</taxon>
        <taxon>Arthropoda</taxon>
        <taxon>Hexapoda</taxon>
        <taxon>Insecta</taxon>
        <taxon>Pterygota</taxon>
        <taxon>Neoptera</taxon>
        <taxon>Endopterygota</taxon>
        <taxon>Diptera</taxon>
        <taxon>Nematocera</taxon>
        <taxon>Culicoidea</taxon>
        <taxon>Culicidae</taxon>
        <taxon>Anophelinae</taxon>
        <taxon>Anopheles</taxon>
    </lineage>
</organism>
<dbReference type="PANTHER" id="PTHR12496">
    <property type="entry name" value="CGI-41 METHYLTRANSFERASE"/>
    <property type="match status" value="1"/>
</dbReference>
<accession>W5JRI1</accession>
<reference evidence="2" key="2">
    <citation type="submission" date="2010-05" db="EMBL/GenBank/DDBJ databases">
        <authorList>
            <person name="Almeida L.G."/>
            <person name="Nicolas M.F."/>
            <person name="Souza R.C."/>
            <person name="Vasconcelos A.T.R."/>
        </authorList>
    </citation>
    <scope>NUCLEOTIDE SEQUENCE</scope>
</reference>
<reference evidence="2 4" key="1">
    <citation type="journal article" date="2010" name="BMC Genomics">
        <title>Combination of measures distinguishes pre-miRNAs from other stem-loops in the genome of the newly sequenced Anopheles darlingi.</title>
        <authorList>
            <person name="Mendes N.D."/>
            <person name="Freitas A.T."/>
            <person name="Vasconcelos A.T."/>
            <person name="Sagot M.F."/>
        </authorList>
    </citation>
    <scope>NUCLEOTIDE SEQUENCE</scope>
</reference>
<dbReference type="STRING" id="43151.W5JRI1"/>
<name>W5JRI1_ANODA</name>
<dbReference type="SUPFAM" id="SSF53335">
    <property type="entry name" value="S-adenosyl-L-methionine-dependent methyltransferases"/>
    <property type="match status" value="1"/>
</dbReference>
<feature type="domain" description="Methyltransferase" evidence="1">
    <location>
        <begin position="114"/>
        <end position="257"/>
    </location>
</feature>
<proteinExistence type="predicted"/>
<dbReference type="VEuPathDB" id="VectorBase:ADAR2_011434"/>
<keyword evidence="4" id="KW-1185">Reference proteome</keyword>
<dbReference type="HOGENOM" id="CLU_016581_4_0_1"/>